<protein>
    <submittedName>
        <fullName evidence="1">Uncharacterized protein</fullName>
    </submittedName>
</protein>
<dbReference type="AlphaFoldDB" id="A0A644VWT7"/>
<name>A0A644VWT7_9ZZZZ</name>
<accession>A0A644VWT7</accession>
<gene>
    <name evidence="1" type="ORF">SDC9_42107</name>
</gene>
<organism evidence="1">
    <name type="scientific">bioreactor metagenome</name>
    <dbReference type="NCBI Taxonomy" id="1076179"/>
    <lineage>
        <taxon>unclassified sequences</taxon>
        <taxon>metagenomes</taxon>
        <taxon>ecological metagenomes</taxon>
    </lineage>
</organism>
<comment type="caution">
    <text evidence="1">The sequence shown here is derived from an EMBL/GenBank/DDBJ whole genome shotgun (WGS) entry which is preliminary data.</text>
</comment>
<dbReference type="EMBL" id="VSSQ01000488">
    <property type="protein sequence ID" value="MPL95934.1"/>
    <property type="molecule type" value="Genomic_DNA"/>
</dbReference>
<proteinExistence type="predicted"/>
<sequence length="148" mass="16690">MGNAFLENTLSTGSVVFSDQDRLRQSILLQGGKRFKAVQGQRKGIFTLPGQECFPHSGQSVFFLQQPTPPLLRGISKRGRHIRPSPVNTDTAAAENQDTPLILSDPFFIFSSTRSFCCRISHFMFRTRRKRAEYPSTFQEDASFSKAL</sequence>
<evidence type="ECO:0000313" key="1">
    <source>
        <dbReference type="EMBL" id="MPL95934.1"/>
    </source>
</evidence>
<reference evidence="1" key="1">
    <citation type="submission" date="2019-08" db="EMBL/GenBank/DDBJ databases">
        <authorList>
            <person name="Kucharzyk K."/>
            <person name="Murdoch R.W."/>
            <person name="Higgins S."/>
            <person name="Loffler F."/>
        </authorList>
    </citation>
    <scope>NUCLEOTIDE SEQUENCE</scope>
</reference>